<evidence type="ECO:0008006" key="4">
    <source>
        <dbReference type="Google" id="ProtNLM"/>
    </source>
</evidence>
<sequence length="420" mass="49574">MEFTQGYYKFIFVNNSLFINTDINILKLFYYLFRFGRPFEFLTRNTRFKTLNCFPNIVRSIRILEFVMCYGKMRISYKSGKTKEHIIKKSNHGHCLISLRTGEFKIFNFSDSIVTTLFPTHTPPSDIESAVKKIHLSSRCARAPKLINHCIQSGIIKEEYINLNRPSYTLGDKTKFVKQVIPLLERIAQIDLPTKISARNYRLQLKKTISTALKYVEEERIYNQNQIDKLKTCFNKIYESLESVASNQVIVMGYSHGDLWNGNLLGTDDNLYAIDWTTLDKRSFYFDLFFILFSQASRSNKQNIIPDLISKMNYSISHYPIYKTDSPIENNQPSNVFSNYRYFFYMELLTLKLSESPNNTTNHIKELLRWINMFEDFESALCVQENRKINLRGEKNENPNHRRSRIHRHSHLRGTPERRT</sequence>
<evidence type="ECO:0000256" key="1">
    <source>
        <dbReference type="SAM" id="MobiDB-lite"/>
    </source>
</evidence>
<evidence type="ECO:0000313" key="3">
    <source>
        <dbReference type="Proteomes" id="UP000248066"/>
    </source>
</evidence>
<keyword evidence="3" id="KW-1185">Reference proteome</keyword>
<gene>
    <name evidence="2" type="ORF">CR205_14915</name>
</gene>
<accession>A0A2W0HJ03</accession>
<evidence type="ECO:0000313" key="2">
    <source>
        <dbReference type="EMBL" id="PYZ96962.1"/>
    </source>
</evidence>
<proteinExistence type="predicted"/>
<reference evidence="2 3" key="1">
    <citation type="submission" date="2017-10" db="EMBL/GenBank/DDBJ databases">
        <title>Bacillus sp. nov., a halophilic bacterium isolated from a Yangshapao Lake.</title>
        <authorList>
            <person name="Wang H."/>
        </authorList>
    </citation>
    <scope>NUCLEOTIDE SEQUENCE [LARGE SCALE GENOMIC DNA]</scope>
    <source>
        <strain evidence="2 3">YSP-3</strain>
    </source>
</reference>
<dbReference type="AlphaFoldDB" id="A0A2W0HJ03"/>
<dbReference type="InterPro" id="IPR004119">
    <property type="entry name" value="EcKL"/>
</dbReference>
<name>A0A2W0HJ03_9BACI</name>
<dbReference type="OrthoDB" id="4030632at2"/>
<dbReference type="RefSeq" id="WP_110520901.1">
    <property type="nucleotide sequence ID" value="NZ_PDOF01000002.1"/>
</dbReference>
<dbReference type="SUPFAM" id="SSF56112">
    <property type="entry name" value="Protein kinase-like (PK-like)"/>
    <property type="match status" value="1"/>
</dbReference>
<dbReference type="EMBL" id="PDOF01000002">
    <property type="protein sequence ID" value="PYZ96962.1"/>
    <property type="molecule type" value="Genomic_DNA"/>
</dbReference>
<dbReference type="Pfam" id="PF02958">
    <property type="entry name" value="EcKL"/>
    <property type="match status" value="1"/>
</dbReference>
<feature type="compositionally biased region" description="Basic residues" evidence="1">
    <location>
        <begin position="401"/>
        <end position="412"/>
    </location>
</feature>
<comment type="caution">
    <text evidence="2">The sequence shown here is derived from an EMBL/GenBank/DDBJ whole genome shotgun (WGS) entry which is preliminary data.</text>
</comment>
<dbReference type="Gene3D" id="3.90.1200.10">
    <property type="match status" value="1"/>
</dbReference>
<dbReference type="Proteomes" id="UP000248066">
    <property type="component" value="Unassembled WGS sequence"/>
</dbReference>
<feature type="region of interest" description="Disordered" evidence="1">
    <location>
        <begin position="392"/>
        <end position="420"/>
    </location>
</feature>
<dbReference type="InterPro" id="IPR011009">
    <property type="entry name" value="Kinase-like_dom_sf"/>
</dbReference>
<protein>
    <recommendedName>
        <fullName evidence="4">Aminoglycoside phosphotransferase domain-containing protein</fullName>
    </recommendedName>
</protein>
<organism evidence="2 3">
    <name type="scientific">Alteribacter lacisalsi</name>
    <dbReference type="NCBI Taxonomy" id="2045244"/>
    <lineage>
        <taxon>Bacteria</taxon>
        <taxon>Bacillati</taxon>
        <taxon>Bacillota</taxon>
        <taxon>Bacilli</taxon>
        <taxon>Bacillales</taxon>
        <taxon>Bacillaceae</taxon>
        <taxon>Alteribacter</taxon>
    </lineage>
</organism>